<keyword evidence="5" id="KW-0574">Periplasm</keyword>
<dbReference type="Proteomes" id="UP000509626">
    <property type="component" value="Chromosome"/>
</dbReference>
<dbReference type="RefSeq" id="WP_179270559.1">
    <property type="nucleotide sequence ID" value="NZ_CP058579.1"/>
</dbReference>
<dbReference type="GeneID" id="56036512"/>
<evidence type="ECO:0000313" key="6">
    <source>
        <dbReference type="EMBL" id="QLG63975.1"/>
    </source>
</evidence>
<keyword evidence="7" id="KW-1185">Reference proteome</keyword>
<dbReference type="InterPro" id="IPR006059">
    <property type="entry name" value="SBP"/>
</dbReference>
<gene>
    <name evidence="6" type="ORF">HUG12_03595</name>
</gene>
<dbReference type="EMBL" id="CP058579">
    <property type="protein sequence ID" value="QLG63975.1"/>
    <property type="molecule type" value="Genomic_DNA"/>
</dbReference>
<dbReference type="Gene3D" id="3.40.190.10">
    <property type="entry name" value="Periplasmic binding protein-like II"/>
    <property type="match status" value="2"/>
</dbReference>
<evidence type="ECO:0000256" key="3">
    <source>
        <dbReference type="ARBA" id="ARBA00022448"/>
    </source>
</evidence>
<keyword evidence="3" id="KW-0813">Transport</keyword>
<evidence type="ECO:0000256" key="2">
    <source>
        <dbReference type="ARBA" id="ARBA00008520"/>
    </source>
</evidence>
<dbReference type="KEGG" id="halu:HUG12_03595"/>
<evidence type="ECO:0000256" key="4">
    <source>
        <dbReference type="ARBA" id="ARBA00022729"/>
    </source>
</evidence>
<dbReference type="GO" id="GO:0055085">
    <property type="term" value="P:transmembrane transport"/>
    <property type="evidence" value="ECO:0007669"/>
    <property type="project" value="InterPro"/>
</dbReference>
<dbReference type="InterPro" id="IPR006061">
    <property type="entry name" value="SBP_1_CS"/>
</dbReference>
<accession>A0A7D5LEE9</accession>
<evidence type="ECO:0000256" key="1">
    <source>
        <dbReference type="ARBA" id="ARBA00004196"/>
    </source>
</evidence>
<proteinExistence type="inferred from homology"/>
<dbReference type="SUPFAM" id="SSF53850">
    <property type="entry name" value="Periplasmic binding protein-like II"/>
    <property type="match status" value="1"/>
</dbReference>
<dbReference type="PANTHER" id="PTHR43649">
    <property type="entry name" value="ARABINOSE-BINDING PROTEIN-RELATED"/>
    <property type="match status" value="1"/>
</dbReference>
<dbReference type="PANTHER" id="PTHR43649:SF31">
    <property type="entry name" value="SN-GLYCEROL-3-PHOSPHATE-BINDING PERIPLASMIC PROTEIN UGPB"/>
    <property type="match status" value="1"/>
</dbReference>
<keyword evidence="4" id="KW-0732">Signal</keyword>
<evidence type="ECO:0000256" key="5">
    <source>
        <dbReference type="ARBA" id="ARBA00022764"/>
    </source>
</evidence>
<dbReference type="PROSITE" id="PS01037">
    <property type="entry name" value="SBP_BACTERIAL_1"/>
    <property type="match status" value="1"/>
</dbReference>
<organism evidence="6 7">
    <name type="scientific">Halorarum salinum</name>
    <dbReference type="NCBI Taxonomy" id="2743089"/>
    <lineage>
        <taxon>Archaea</taxon>
        <taxon>Methanobacteriati</taxon>
        <taxon>Methanobacteriota</taxon>
        <taxon>Stenosarchaea group</taxon>
        <taxon>Halobacteria</taxon>
        <taxon>Halobacteriales</taxon>
        <taxon>Haloferacaceae</taxon>
        <taxon>Halorarum</taxon>
    </lineage>
</organism>
<sequence length="398" mass="43534">MGGGSGELLDEMVTGFPDATAQSEYQGSYEDVLNNVFGSLDSGNAPDLAMIDSLHAQQILDTEATVPVEEMLPDGFDPGNLIDTVTDFFTLDGALQSMPFNNSNAVLYYNKDVFEEAGLDPESPPETLAEVRGYSEQIVDAGAADYGITWPNHVWFVEHWYALANQLLVDEENGHAGSPSTLLTDNQFAVDLWTWWQGMYEDGLYTNPGIEAWGEARSAFLSGTAAMELDSTAAVAGHLESAEEEGFELGTGYYPAMDGRTGVPIGGASFWALGEPSEERQADLGNLVAHLASPENQVEWHKGSGYYAIHEDAVDRLEDEGWFEENPEYTTAFDQLYESEATPATRRMLVGPAREVSLTIQETSVEIFSGDSSVEDGLSSMRSDVEDEFERYERVVGQ</sequence>
<dbReference type="InterPro" id="IPR050490">
    <property type="entry name" value="Bact_solute-bd_prot1"/>
</dbReference>
<dbReference type="AlphaFoldDB" id="A0A7D5LEE9"/>
<reference evidence="6 7" key="1">
    <citation type="submission" date="2020-06" db="EMBL/GenBank/DDBJ databases">
        <title>NJ-3-1, isolated from saline soil.</title>
        <authorList>
            <person name="Cui H.L."/>
            <person name="Shi X."/>
        </authorList>
    </citation>
    <scope>NUCLEOTIDE SEQUENCE [LARGE SCALE GENOMIC DNA]</scope>
    <source>
        <strain evidence="6 7">NJ-3-1</strain>
    </source>
</reference>
<protein>
    <submittedName>
        <fullName evidence="6">ABC transporter substrate-binding protein</fullName>
    </submittedName>
</protein>
<name>A0A7D5LEE9_9EURY</name>
<dbReference type="Pfam" id="PF13416">
    <property type="entry name" value="SBP_bac_8"/>
    <property type="match status" value="1"/>
</dbReference>
<evidence type="ECO:0000313" key="7">
    <source>
        <dbReference type="Proteomes" id="UP000509626"/>
    </source>
</evidence>
<dbReference type="OrthoDB" id="30637at2157"/>
<comment type="similarity">
    <text evidence="2">Belongs to the bacterial solute-binding protein 1 family.</text>
</comment>
<comment type="subcellular location">
    <subcellularLocation>
        <location evidence="1">Cell envelope</location>
    </subcellularLocation>
</comment>
<dbReference type="CDD" id="cd14748">
    <property type="entry name" value="PBP2_UgpB"/>
    <property type="match status" value="1"/>
</dbReference>